<evidence type="ECO:0000313" key="5">
    <source>
        <dbReference type="Proteomes" id="UP000424752"/>
    </source>
</evidence>
<gene>
    <name evidence="4" type="ORF">GN242_13115</name>
</gene>
<dbReference type="EMBL" id="CP046509">
    <property type="protein sequence ID" value="QGU88105.1"/>
    <property type="molecule type" value="Genomic_DNA"/>
</dbReference>
<dbReference type="Pfam" id="PF20148">
    <property type="entry name" value="DUF6531"/>
    <property type="match status" value="1"/>
</dbReference>
<dbReference type="InterPro" id="IPR045351">
    <property type="entry name" value="DUF6531"/>
</dbReference>
<accession>A0A6I6EJC0</accession>
<keyword evidence="1" id="KW-0677">Repeat</keyword>
<dbReference type="PANTHER" id="PTHR32305">
    <property type="match status" value="1"/>
</dbReference>
<proteinExistence type="predicted"/>
<dbReference type="Proteomes" id="UP000424752">
    <property type="component" value="Chromosome"/>
</dbReference>
<organism evidence="4 5">
    <name type="scientific">Erwinia sorbitola</name>
    <dbReference type="NCBI Taxonomy" id="2681984"/>
    <lineage>
        <taxon>Bacteria</taxon>
        <taxon>Pseudomonadati</taxon>
        <taxon>Pseudomonadota</taxon>
        <taxon>Gammaproteobacteria</taxon>
        <taxon>Enterobacterales</taxon>
        <taxon>Erwiniaceae</taxon>
        <taxon>Erwinia</taxon>
    </lineage>
</organism>
<protein>
    <submittedName>
        <fullName evidence="4">Type IV secretion protein Rhs</fullName>
    </submittedName>
</protein>
<reference evidence="4 5" key="1">
    <citation type="submission" date="2019-12" db="EMBL/GenBank/DDBJ databases">
        <title>Erwinia sp. nov., isolated from droppings of birds in the Qinghai-Tiebt plateau of China.</title>
        <authorList>
            <person name="Ge Y."/>
        </authorList>
    </citation>
    <scope>NUCLEOTIDE SEQUENCE [LARGE SCALE GENOMIC DNA]</scope>
    <source>
        <strain evidence="4 5">J780</strain>
    </source>
</reference>
<dbReference type="Gene3D" id="2.180.10.10">
    <property type="entry name" value="RHS repeat-associated core"/>
    <property type="match status" value="3"/>
</dbReference>
<dbReference type="NCBIfam" id="TIGR01643">
    <property type="entry name" value="YD_repeat_2x"/>
    <property type="match status" value="6"/>
</dbReference>
<dbReference type="Gene3D" id="2.60.200.60">
    <property type="match status" value="1"/>
</dbReference>
<dbReference type="InterPro" id="IPR031325">
    <property type="entry name" value="RHS_repeat"/>
</dbReference>
<dbReference type="InterPro" id="IPR006530">
    <property type="entry name" value="YD"/>
</dbReference>
<feature type="domain" description="DUF6531" evidence="2">
    <location>
        <begin position="352"/>
        <end position="428"/>
    </location>
</feature>
<evidence type="ECO:0000256" key="1">
    <source>
        <dbReference type="ARBA" id="ARBA00022737"/>
    </source>
</evidence>
<evidence type="ECO:0000259" key="3">
    <source>
        <dbReference type="Pfam" id="PF25023"/>
    </source>
</evidence>
<feature type="domain" description="Teneurin-like YD-shell" evidence="3">
    <location>
        <begin position="767"/>
        <end position="900"/>
    </location>
</feature>
<evidence type="ECO:0000259" key="2">
    <source>
        <dbReference type="Pfam" id="PF20148"/>
    </source>
</evidence>
<dbReference type="PANTHER" id="PTHR32305:SF15">
    <property type="entry name" value="PROTEIN RHSA-RELATED"/>
    <property type="match status" value="1"/>
</dbReference>
<evidence type="ECO:0000313" key="4">
    <source>
        <dbReference type="EMBL" id="QGU88105.1"/>
    </source>
</evidence>
<dbReference type="KEGG" id="erwi:GN242_13115"/>
<sequence length="1514" mass="167621">MSDAKYLAARETDVLLHTSLLADFVSGVVKGAIYAAAGAVACAAMAVTFPASLLVGAAVGVAVGFVFGEAVDAVADTVAGWFPPSEDARIVSGSATVRIRALPAARAAGKIQRDVLLSQAAPDAEDPSGGRAARIAEGIFRRGLTLLQMAADAGPLIPLNAAAAAVKAVSREGDAAGAGGRAGDDSAAKPGFLASAGSSILSPVVAGAHPASSPANLDRIICTKWHFNDGGPYLAEGAKRVQINSQPACRTDDRSTCEARIAPVQTGGKVRIGGDSVVVRDIRSGKNPFAAAAGEIAGGLAVGLVAAGRQAIMTCIKTTACSFVKEALVTAVTAVGFAAVGEAVSRMMSSEHPVDYATGSKILAGDAELDFVLEGPVPLLWQRMYHSGNSRRGALGKGWSLPSDVSLEIRDENGEEALYYRDRSGRELGLGVVPEGMSVRYVDEGFTLWRSVHNQFLLQTAAGEFCLFEDHPLRPGHFRLRCELDRHENGLEYLYDAQGRLRQIAGDRQELRVNLSYEPERDRLIRVTQVIRRGEEEAERLLVQYHYGDAGELIRVSDADHVTTRRYAWDPEHGLMTGHAYATGLAARYRYTLFPERGGEPAHYRVTEHTLLDGDSLLESVRLEYDLAFSQVEVTVEGKGSSYRRWGRNALITGYVDELDNVWTFEWSEADRLTRVTDPDNNAWTLEYDLSGNLTHTTDPEGQKTHTRWHEDFAFPLVRVMPDGGTWRYRYNDRGDLVAQTDPRGGETLFVRDDAGHCICRRDPGNNETHYRYSASGRLLNRTDCTGSVTRFIYDDYGQLSLIQNALHQTERLTFSPAGRLLTQRFAGGGVREYRYAPSGLPECIRGDGETRVRYRYNARGQVTERREDGKRVRFKYDNFGRLSALYNEKGEPFRFAYSALDGLMREVRPDGTVRELTRNRLGAVVKERLLGTQGGELCTTLVRDRAGRLVRREGADCRTEYEYRPGSLHIRHAGQAACRAALSAGQPPEYRTVSFDFDAAGQLAGERNHGGQYRYGYDAGGSLVSTAYPDGSRLLHCRYGSGHLLQSEFLHGGERHTLAEYARDRLHRETERTLGALTERTEYDAAGRITAKTAGRQAAGRPFRPVLARRWQYDRRHRMVKMTLTTGQEAGGYGVRQDTRWEYDGADRVLARYAEGREEAFRWDASGNLLNGGAVAWNDQVSRAGDYRHEWDEFGRLARRISVKDSAVQHLHYDGDGRVTSVTFSGHPRYREVCYDYDGLGRRTAKTVKHVSPYEPDKRTDFYWQGMRLSAEQGTHEALTFHFYHGESHTPLARYDSGEGGMRYVHAEVNGMPQALSDREGNTVWRPLHTGLFGVIRREESRLSPYAAKQNLRFAGQYYDEETGLHYNTLRYYDPGSGSFTQPDPIGLAGGLNLYAYAPNPLSWIDPLGLKCHGHHSDPKFMGGDPKQKLTMLDEVDHRQLHKDLNDFLVGKIKVINGDTVHMRPQRGNSGAVIQSNFTRKELLDALSEFYKENASKYTDVVQDFFTQHPGLK</sequence>
<dbReference type="InterPro" id="IPR056823">
    <property type="entry name" value="TEN-like_YD-shell"/>
</dbReference>
<name>A0A6I6EJC0_9GAMM</name>
<feature type="domain" description="Teneurin-like YD-shell" evidence="3">
    <location>
        <begin position="1113"/>
        <end position="1385"/>
    </location>
</feature>
<dbReference type="Pfam" id="PF25023">
    <property type="entry name" value="TEN_YD-shell"/>
    <property type="match status" value="2"/>
</dbReference>
<dbReference type="NCBIfam" id="TIGR03696">
    <property type="entry name" value="Rhs_assc_core"/>
    <property type="match status" value="1"/>
</dbReference>
<dbReference type="Pfam" id="PF05593">
    <property type="entry name" value="RHS_repeat"/>
    <property type="match status" value="2"/>
</dbReference>
<dbReference type="RefSeq" id="WP_156287633.1">
    <property type="nucleotide sequence ID" value="NZ_CP046509.1"/>
</dbReference>
<dbReference type="InterPro" id="IPR022385">
    <property type="entry name" value="Rhs_assc_core"/>
</dbReference>
<dbReference type="InterPro" id="IPR050708">
    <property type="entry name" value="T6SS_VgrG/RHS"/>
</dbReference>